<dbReference type="PANTHER" id="PTHR30485:SF1">
    <property type="entry name" value="CYTOCHROME YDHU-RELATED"/>
    <property type="match status" value="1"/>
</dbReference>
<comment type="subcellular location">
    <subcellularLocation>
        <location evidence="1">Cell membrane</location>
        <topology evidence="1">Multi-pass membrane protein</topology>
    </subcellularLocation>
</comment>
<sequence>MSTRRIHAWPVRLTHWLNAFGMFCMISSGWGIYNASPLFAFHFPTWSTLGGWLGGSIAWHLAVMWLLVINALAYLLYGALSRHFARDLLPLSVSAVRRDLFAALRLKLQHRLGHYNAVQRLSYWLVLALGVLVVLSGLAIWKPVQLHGLASLFGGFDIARYVHFFAMAGIAAFIVLHLTLVLLVPSTLPPMITGGRRETSHE</sequence>
<keyword evidence="4 6" id="KW-1133">Transmembrane helix</keyword>
<dbReference type="InterPro" id="IPR011577">
    <property type="entry name" value="Cyt_b561_bac/Ni-Hgenase"/>
</dbReference>
<evidence type="ECO:0000256" key="2">
    <source>
        <dbReference type="ARBA" id="ARBA00022475"/>
    </source>
</evidence>
<dbReference type="SUPFAM" id="SSF81342">
    <property type="entry name" value="Transmembrane di-heme cytochromes"/>
    <property type="match status" value="1"/>
</dbReference>
<dbReference type="EMBL" id="FNNU01000002">
    <property type="protein sequence ID" value="SDW66624.1"/>
    <property type="molecule type" value="Genomic_DNA"/>
</dbReference>
<evidence type="ECO:0000256" key="3">
    <source>
        <dbReference type="ARBA" id="ARBA00022692"/>
    </source>
</evidence>
<dbReference type="AlphaFoldDB" id="A0A1H2VFB8"/>
<dbReference type="STRING" id="1007099.SAMN05216287_1214"/>
<feature type="transmembrane region" description="Helical" evidence="6">
    <location>
        <begin position="121"/>
        <end position="141"/>
    </location>
</feature>
<dbReference type="InterPro" id="IPR016174">
    <property type="entry name" value="Di-haem_cyt_TM"/>
</dbReference>
<dbReference type="InterPro" id="IPR051542">
    <property type="entry name" value="Hydrogenase_cytochrome"/>
</dbReference>
<dbReference type="Proteomes" id="UP000243778">
    <property type="component" value="Unassembled WGS sequence"/>
</dbReference>
<dbReference type="PANTHER" id="PTHR30485">
    <property type="entry name" value="NI/FE-HYDROGENASE 1 B-TYPE CYTOCHROME SUBUNIT"/>
    <property type="match status" value="1"/>
</dbReference>
<organism evidence="8 9">
    <name type="scientific">Pseudomonas kuykendallii</name>
    <dbReference type="NCBI Taxonomy" id="1007099"/>
    <lineage>
        <taxon>Bacteria</taxon>
        <taxon>Pseudomonadati</taxon>
        <taxon>Pseudomonadota</taxon>
        <taxon>Gammaproteobacteria</taxon>
        <taxon>Pseudomonadales</taxon>
        <taxon>Pseudomonadaceae</taxon>
        <taxon>Pseudomonas</taxon>
    </lineage>
</organism>
<evidence type="ECO:0000256" key="6">
    <source>
        <dbReference type="SAM" id="Phobius"/>
    </source>
</evidence>
<dbReference type="Pfam" id="PF01292">
    <property type="entry name" value="Ni_hydr_CYTB"/>
    <property type="match status" value="1"/>
</dbReference>
<dbReference type="RefSeq" id="WP_090225522.1">
    <property type="nucleotide sequence ID" value="NZ_FNNU01000002.1"/>
</dbReference>
<name>A0A1H2VFB8_9PSED</name>
<evidence type="ECO:0000259" key="7">
    <source>
        <dbReference type="Pfam" id="PF01292"/>
    </source>
</evidence>
<dbReference type="GO" id="GO:0020037">
    <property type="term" value="F:heme binding"/>
    <property type="evidence" value="ECO:0007669"/>
    <property type="project" value="TreeGrafter"/>
</dbReference>
<gene>
    <name evidence="8" type="ORF">SAMN05216287_1214</name>
</gene>
<evidence type="ECO:0000256" key="4">
    <source>
        <dbReference type="ARBA" id="ARBA00022989"/>
    </source>
</evidence>
<evidence type="ECO:0000313" key="8">
    <source>
        <dbReference type="EMBL" id="SDW66624.1"/>
    </source>
</evidence>
<keyword evidence="5 6" id="KW-0472">Membrane</keyword>
<accession>A0A1H2VFB8</accession>
<dbReference type="GO" id="GO:0009055">
    <property type="term" value="F:electron transfer activity"/>
    <property type="evidence" value="ECO:0007669"/>
    <property type="project" value="InterPro"/>
</dbReference>
<proteinExistence type="predicted"/>
<feature type="transmembrane region" description="Helical" evidence="6">
    <location>
        <begin position="53"/>
        <end position="77"/>
    </location>
</feature>
<evidence type="ECO:0000256" key="5">
    <source>
        <dbReference type="ARBA" id="ARBA00023136"/>
    </source>
</evidence>
<protein>
    <submittedName>
        <fullName evidence="8">Thiosulfate reductase cytochrome b subunit</fullName>
    </submittedName>
</protein>
<feature type="domain" description="Cytochrome b561 bacterial/Ni-hydrogenase" evidence="7">
    <location>
        <begin position="7"/>
        <end position="194"/>
    </location>
</feature>
<dbReference type="GO" id="GO:0005886">
    <property type="term" value="C:plasma membrane"/>
    <property type="evidence" value="ECO:0007669"/>
    <property type="project" value="UniProtKB-SubCell"/>
</dbReference>
<feature type="transmembrane region" description="Helical" evidence="6">
    <location>
        <begin position="12"/>
        <end position="33"/>
    </location>
</feature>
<dbReference type="GO" id="GO:0022904">
    <property type="term" value="P:respiratory electron transport chain"/>
    <property type="evidence" value="ECO:0007669"/>
    <property type="project" value="InterPro"/>
</dbReference>
<keyword evidence="2" id="KW-1003">Cell membrane</keyword>
<reference evidence="9" key="1">
    <citation type="submission" date="2016-10" db="EMBL/GenBank/DDBJ databases">
        <authorList>
            <person name="Varghese N."/>
            <person name="Submissions S."/>
        </authorList>
    </citation>
    <scope>NUCLEOTIDE SEQUENCE [LARGE SCALE GENOMIC DNA]</scope>
    <source>
        <strain evidence="9">NRRL B-59562</strain>
    </source>
</reference>
<keyword evidence="3 6" id="KW-0812">Transmembrane</keyword>
<dbReference type="OrthoDB" id="197262at2"/>
<feature type="transmembrane region" description="Helical" evidence="6">
    <location>
        <begin position="161"/>
        <end position="184"/>
    </location>
</feature>
<dbReference type="Gene3D" id="1.20.950.20">
    <property type="entry name" value="Transmembrane di-heme cytochromes, Chain C"/>
    <property type="match status" value="1"/>
</dbReference>
<evidence type="ECO:0000256" key="1">
    <source>
        <dbReference type="ARBA" id="ARBA00004651"/>
    </source>
</evidence>
<evidence type="ECO:0000313" key="9">
    <source>
        <dbReference type="Proteomes" id="UP000243778"/>
    </source>
</evidence>
<keyword evidence="9" id="KW-1185">Reference proteome</keyword>